<sequence length="376" mass="40941">MSSDEGGRAAAIVDLYSIVSTGNYCDVATSVLFIYDAIVTFNREVACFFSTGPTGASFLFFANKGVSLTFYVMQLIGFMAYPSTQVGVTAQEYLLMVDRHLHAFSCASYSQALHAMLVLQMIPWAVFAALRAFVLSKSKLLGLLVLTLSAAPAAANLVPFGYGLSGVILAEYGLGCLSTDNTTPDITLKYDLRWLVVYAVKLAAYQATNTVTIISRAPLIAADILLICITWSKLSSRDTLKVIRQSKRLTLSDMILRDGTVYFIVLSLLNILHLTLSLLSATINGTGSSFVTLFTAPITAILVSRFLLELQEANRMVVRLDPDDPLYSSRSPYESDTPSFISSLGGFINPDVPMPSDVSLDSHADSRPDREEEREA</sequence>
<feature type="transmembrane region" description="Helical" evidence="2">
    <location>
        <begin position="140"/>
        <end position="162"/>
    </location>
</feature>
<evidence type="ECO:0000256" key="2">
    <source>
        <dbReference type="SAM" id="Phobius"/>
    </source>
</evidence>
<proteinExistence type="predicted"/>
<dbReference type="STRING" id="139420.A0A371D9C9"/>
<feature type="region of interest" description="Disordered" evidence="1">
    <location>
        <begin position="342"/>
        <end position="376"/>
    </location>
</feature>
<evidence type="ECO:0000256" key="1">
    <source>
        <dbReference type="SAM" id="MobiDB-lite"/>
    </source>
</evidence>
<organism evidence="4 5">
    <name type="scientific">Lentinus brumalis</name>
    <dbReference type="NCBI Taxonomy" id="2498619"/>
    <lineage>
        <taxon>Eukaryota</taxon>
        <taxon>Fungi</taxon>
        <taxon>Dikarya</taxon>
        <taxon>Basidiomycota</taxon>
        <taxon>Agaricomycotina</taxon>
        <taxon>Agaricomycetes</taxon>
        <taxon>Polyporales</taxon>
        <taxon>Polyporaceae</taxon>
        <taxon>Lentinus</taxon>
    </lineage>
</organism>
<keyword evidence="5" id="KW-1185">Reference proteome</keyword>
<dbReference type="Pfam" id="PF20151">
    <property type="entry name" value="DUF6533"/>
    <property type="match status" value="1"/>
</dbReference>
<dbReference type="Proteomes" id="UP000256964">
    <property type="component" value="Unassembled WGS sequence"/>
</dbReference>
<evidence type="ECO:0000313" key="4">
    <source>
        <dbReference type="EMBL" id="RDX49136.1"/>
    </source>
</evidence>
<keyword evidence="2" id="KW-1133">Transmembrane helix</keyword>
<accession>A0A371D9C9</accession>
<evidence type="ECO:0000259" key="3">
    <source>
        <dbReference type="Pfam" id="PF20151"/>
    </source>
</evidence>
<keyword evidence="2" id="KW-0472">Membrane</keyword>
<feature type="transmembrane region" description="Helical" evidence="2">
    <location>
        <begin position="255"/>
        <end position="276"/>
    </location>
</feature>
<feature type="transmembrane region" description="Helical" evidence="2">
    <location>
        <begin position="112"/>
        <end position="133"/>
    </location>
</feature>
<evidence type="ECO:0000313" key="5">
    <source>
        <dbReference type="Proteomes" id="UP000256964"/>
    </source>
</evidence>
<dbReference type="EMBL" id="KZ857407">
    <property type="protein sequence ID" value="RDX49136.1"/>
    <property type="molecule type" value="Genomic_DNA"/>
</dbReference>
<dbReference type="InterPro" id="IPR045340">
    <property type="entry name" value="DUF6533"/>
</dbReference>
<dbReference type="AlphaFoldDB" id="A0A371D9C9"/>
<feature type="domain" description="DUF6533" evidence="3">
    <location>
        <begin position="24"/>
        <end position="64"/>
    </location>
</feature>
<protein>
    <recommendedName>
        <fullName evidence="3">DUF6533 domain-containing protein</fullName>
    </recommendedName>
</protein>
<keyword evidence="2" id="KW-0812">Transmembrane</keyword>
<feature type="compositionally biased region" description="Basic and acidic residues" evidence="1">
    <location>
        <begin position="360"/>
        <end position="376"/>
    </location>
</feature>
<feature type="transmembrane region" description="Helical" evidence="2">
    <location>
        <begin position="213"/>
        <end position="234"/>
    </location>
</feature>
<dbReference type="OrthoDB" id="2756622at2759"/>
<reference evidence="4 5" key="1">
    <citation type="journal article" date="2018" name="Biotechnol. Biofuels">
        <title>Integrative visual omics of the white-rot fungus Polyporus brumalis exposes the biotechnological potential of its oxidative enzymes for delignifying raw plant biomass.</title>
        <authorList>
            <person name="Miyauchi S."/>
            <person name="Rancon A."/>
            <person name="Drula E."/>
            <person name="Hage H."/>
            <person name="Chaduli D."/>
            <person name="Favel A."/>
            <person name="Grisel S."/>
            <person name="Henrissat B."/>
            <person name="Herpoel-Gimbert I."/>
            <person name="Ruiz-Duenas F.J."/>
            <person name="Chevret D."/>
            <person name="Hainaut M."/>
            <person name="Lin J."/>
            <person name="Wang M."/>
            <person name="Pangilinan J."/>
            <person name="Lipzen A."/>
            <person name="Lesage-Meessen L."/>
            <person name="Navarro D."/>
            <person name="Riley R."/>
            <person name="Grigoriev I.V."/>
            <person name="Zhou S."/>
            <person name="Raouche S."/>
            <person name="Rosso M.N."/>
        </authorList>
    </citation>
    <scope>NUCLEOTIDE SEQUENCE [LARGE SCALE GENOMIC DNA]</scope>
    <source>
        <strain evidence="4 5">BRFM 1820</strain>
    </source>
</reference>
<feature type="transmembrane region" description="Helical" evidence="2">
    <location>
        <begin position="288"/>
        <end position="308"/>
    </location>
</feature>
<name>A0A371D9C9_9APHY</name>
<gene>
    <name evidence="4" type="ORF">OH76DRAFT_1483352</name>
</gene>